<protein>
    <recommendedName>
        <fullName evidence="4">CDP-alcohol phosphatidyltransferase</fullName>
    </recommendedName>
</protein>
<reference evidence="2 3" key="1">
    <citation type="journal article" date="2016" name="Nat. Commun.">
        <title>Thousands of microbial genomes shed light on interconnected biogeochemical processes in an aquifer system.</title>
        <authorList>
            <person name="Anantharaman K."/>
            <person name="Brown C.T."/>
            <person name="Hug L.A."/>
            <person name="Sharon I."/>
            <person name="Castelle C.J."/>
            <person name="Probst A.J."/>
            <person name="Thomas B.C."/>
            <person name="Singh A."/>
            <person name="Wilkins M.J."/>
            <person name="Karaoz U."/>
            <person name="Brodie E.L."/>
            <person name="Williams K.H."/>
            <person name="Hubbard S.S."/>
            <person name="Banfield J.F."/>
        </authorList>
    </citation>
    <scope>NUCLEOTIDE SEQUENCE [LARGE SCALE GENOMIC DNA]</scope>
</reference>
<feature type="transmembrane region" description="Helical" evidence="1">
    <location>
        <begin position="129"/>
        <end position="153"/>
    </location>
</feature>
<gene>
    <name evidence="2" type="ORF">A2751_04430</name>
</gene>
<accession>A0A1F5NNE9</accession>
<dbReference type="GO" id="GO:0016020">
    <property type="term" value="C:membrane"/>
    <property type="evidence" value="ECO:0007669"/>
    <property type="project" value="InterPro"/>
</dbReference>
<evidence type="ECO:0000256" key="1">
    <source>
        <dbReference type="SAM" id="Phobius"/>
    </source>
</evidence>
<dbReference type="EMBL" id="MFEK01000006">
    <property type="protein sequence ID" value="OGE79211.1"/>
    <property type="molecule type" value="Genomic_DNA"/>
</dbReference>
<dbReference type="InterPro" id="IPR000462">
    <property type="entry name" value="CDP-OH_P_trans"/>
</dbReference>
<evidence type="ECO:0008006" key="4">
    <source>
        <dbReference type="Google" id="ProtNLM"/>
    </source>
</evidence>
<evidence type="ECO:0000313" key="3">
    <source>
        <dbReference type="Proteomes" id="UP000176864"/>
    </source>
</evidence>
<feature type="transmembrane region" description="Helical" evidence="1">
    <location>
        <begin position="196"/>
        <end position="217"/>
    </location>
</feature>
<evidence type="ECO:0000313" key="2">
    <source>
        <dbReference type="EMBL" id="OGE79211.1"/>
    </source>
</evidence>
<keyword evidence="1" id="KW-1133">Transmembrane helix</keyword>
<keyword evidence="1" id="KW-0472">Membrane</keyword>
<dbReference type="Pfam" id="PF01066">
    <property type="entry name" value="CDP-OH_P_transf"/>
    <property type="match status" value="1"/>
</dbReference>
<dbReference type="InterPro" id="IPR043130">
    <property type="entry name" value="CDP-OH_PTrfase_TM_dom"/>
</dbReference>
<dbReference type="GO" id="GO:0016780">
    <property type="term" value="F:phosphotransferase activity, for other substituted phosphate groups"/>
    <property type="evidence" value="ECO:0007669"/>
    <property type="project" value="InterPro"/>
</dbReference>
<feature type="transmembrane region" description="Helical" evidence="1">
    <location>
        <begin position="173"/>
        <end position="190"/>
    </location>
</feature>
<dbReference type="GO" id="GO:0008654">
    <property type="term" value="P:phospholipid biosynthetic process"/>
    <property type="evidence" value="ECO:0007669"/>
    <property type="project" value="InterPro"/>
</dbReference>
<dbReference type="Proteomes" id="UP000176864">
    <property type="component" value="Unassembled WGS sequence"/>
</dbReference>
<dbReference type="AlphaFoldDB" id="A0A1F5NNE9"/>
<proteinExistence type="predicted"/>
<sequence>MSTAIREFSAWKYGNRLSDSLYGLVRLLAKPVAQLLNALGITANQVSVCRLICAPLSFYLLNNFKQPLWEYCIVILLWAYSDGVDGVMSKDPGMENKPEDDIGSVIDPQADKATIGALYLFQYNNFPQIVVLTLIGESIIVVLSACSLALAHLQGESVRAVIKKMRASYWGKFKFVLETTSALLMVWYAASPSRGLETIVVITSTAAIFLMIMSLLAKVKKVLG</sequence>
<name>A0A1F5NNE9_9BACT</name>
<organism evidence="2 3">
    <name type="scientific">Candidatus Doudnabacteria bacterium RIFCSPHIGHO2_01_FULL_46_14</name>
    <dbReference type="NCBI Taxonomy" id="1817824"/>
    <lineage>
        <taxon>Bacteria</taxon>
        <taxon>Candidatus Doudnaibacteriota</taxon>
    </lineage>
</organism>
<keyword evidence="1" id="KW-0812">Transmembrane</keyword>
<comment type="caution">
    <text evidence="2">The sequence shown here is derived from an EMBL/GenBank/DDBJ whole genome shotgun (WGS) entry which is preliminary data.</text>
</comment>
<dbReference type="Gene3D" id="1.20.120.1760">
    <property type="match status" value="1"/>
</dbReference>